<dbReference type="Proteomes" id="UP000694050">
    <property type="component" value="Unassembled WGS sequence"/>
</dbReference>
<reference evidence="1" key="1">
    <citation type="submission" date="2021-04" db="EMBL/GenBank/DDBJ databases">
        <title>First draft genome resource for Brassicaceae pathogens Fusarium oxysporum f. sp. raphani and Fusarium oxysporum f. sp. rapae.</title>
        <authorList>
            <person name="Asai S."/>
        </authorList>
    </citation>
    <scope>NUCLEOTIDE SEQUENCE</scope>
    <source>
        <strain evidence="1">Tf1208</strain>
    </source>
</reference>
<gene>
    <name evidence="1" type="ORF">Forpe1208_v007625</name>
</gene>
<sequence length="110" mass="12708">MVALSYLHALYDMEQFLDKLRRRKSSKVTNADITLRHDWQAKFKPVPTPGVLNINISFGVLIRTTHEVARLSDNLLLVKACVADDESHTSDPAYHKVFSFSSYQIWMELR</sequence>
<proteinExistence type="predicted"/>
<dbReference type="EMBL" id="JAELUQ010000005">
    <property type="protein sequence ID" value="KAG7413477.1"/>
    <property type="molecule type" value="Genomic_DNA"/>
</dbReference>
<organism evidence="1 2">
    <name type="scientific">Fusarium oxysporum f. sp. rapae</name>
    <dbReference type="NCBI Taxonomy" id="485398"/>
    <lineage>
        <taxon>Eukaryota</taxon>
        <taxon>Fungi</taxon>
        <taxon>Dikarya</taxon>
        <taxon>Ascomycota</taxon>
        <taxon>Pezizomycotina</taxon>
        <taxon>Sordariomycetes</taxon>
        <taxon>Hypocreomycetidae</taxon>
        <taxon>Hypocreales</taxon>
        <taxon>Nectriaceae</taxon>
        <taxon>Fusarium</taxon>
        <taxon>Fusarium oxysporum species complex</taxon>
    </lineage>
</organism>
<protein>
    <submittedName>
        <fullName evidence="1">Uncharacterized protein</fullName>
    </submittedName>
</protein>
<evidence type="ECO:0000313" key="1">
    <source>
        <dbReference type="EMBL" id="KAG7413477.1"/>
    </source>
</evidence>
<accession>A0A8J5P7T3</accession>
<comment type="caution">
    <text evidence="1">The sequence shown here is derived from an EMBL/GenBank/DDBJ whole genome shotgun (WGS) entry which is preliminary data.</text>
</comment>
<name>A0A8J5P7T3_FUSOX</name>
<evidence type="ECO:0000313" key="2">
    <source>
        <dbReference type="Proteomes" id="UP000694050"/>
    </source>
</evidence>
<dbReference type="AlphaFoldDB" id="A0A8J5P7T3"/>